<reference evidence="1" key="1">
    <citation type="submission" date="2021-06" db="EMBL/GenBank/DDBJ databases">
        <authorList>
            <person name="Hodson N. C."/>
            <person name="Mongue J. A."/>
            <person name="Jaron S. K."/>
        </authorList>
    </citation>
    <scope>NUCLEOTIDE SEQUENCE</scope>
</reference>
<name>A0A8J2KHT0_9HEXA</name>
<keyword evidence="2" id="KW-1185">Reference proteome</keyword>
<evidence type="ECO:0000313" key="2">
    <source>
        <dbReference type="Proteomes" id="UP000708208"/>
    </source>
</evidence>
<gene>
    <name evidence="1" type="ORF">AFUS01_LOCUS23741</name>
</gene>
<evidence type="ECO:0000313" key="1">
    <source>
        <dbReference type="EMBL" id="CAG7785094.1"/>
    </source>
</evidence>
<organism evidence="1 2">
    <name type="scientific">Allacma fusca</name>
    <dbReference type="NCBI Taxonomy" id="39272"/>
    <lineage>
        <taxon>Eukaryota</taxon>
        <taxon>Metazoa</taxon>
        <taxon>Ecdysozoa</taxon>
        <taxon>Arthropoda</taxon>
        <taxon>Hexapoda</taxon>
        <taxon>Collembola</taxon>
        <taxon>Symphypleona</taxon>
        <taxon>Sminthuridae</taxon>
        <taxon>Allacma</taxon>
    </lineage>
</organism>
<dbReference type="AlphaFoldDB" id="A0A8J2KHT0"/>
<proteinExistence type="predicted"/>
<protein>
    <submittedName>
        <fullName evidence="1">Uncharacterized protein</fullName>
    </submittedName>
</protein>
<dbReference type="Proteomes" id="UP000708208">
    <property type="component" value="Unassembled WGS sequence"/>
</dbReference>
<comment type="caution">
    <text evidence="1">The sequence shown here is derived from an EMBL/GenBank/DDBJ whole genome shotgun (WGS) entry which is preliminary data.</text>
</comment>
<accession>A0A8J2KHT0</accession>
<feature type="non-terminal residue" evidence="1">
    <location>
        <position position="1"/>
    </location>
</feature>
<dbReference type="EMBL" id="CAJVCH010288818">
    <property type="protein sequence ID" value="CAG7785094.1"/>
    <property type="molecule type" value="Genomic_DNA"/>
</dbReference>
<sequence length="38" mass="4483">SLLRSNQTSGSRRWNSTNLLHPFRPEPYYATGWYIPTD</sequence>